<dbReference type="InterPro" id="IPR018534">
    <property type="entry name" value="Tet_reg_excision_RteC"/>
</dbReference>
<comment type="caution">
    <text evidence="1">The sequence shown here is derived from an EMBL/GenBank/DDBJ whole genome shotgun (WGS) entry which is preliminary data.</text>
</comment>
<reference evidence="1 2" key="1">
    <citation type="submission" date="2018-06" db="EMBL/GenBank/DDBJ databases">
        <title>Genomic Encyclopedia of Archaeal and Bacterial Type Strains, Phase II (KMG-II): from individual species to whole genera.</title>
        <authorList>
            <person name="Goeker M."/>
        </authorList>
    </citation>
    <scope>NUCLEOTIDE SEQUENCE [LARGE SCALE GENOMIC DNA]</scope>
    <source>
        <strain evidence="1 2">DSM 12408</strain>
    </source>
</reference>
<dbReference type="Proteomes" id="UP000248987">
    <property type="component" value="Unassembled WGS sequence"/>
</dbReference>
<keyword evidence="2" id="KW-1185">Reference proteome</keyword>
<name>A0A327RX82_9FLAO</name>
<organism evidence="1 2">
    <name type="scientific">Gelidibacter algens</name>
    <dbReference type="NCBI Taxonomy" id="49280"/>
    <lineage>
        <taxon>Bacteria</taxon>
        <taxon>Pseudomonadati</taxon>
        <taxon>Bacteroidota</taxon>
        <taxon>Flavobacteriia</taxon>
        <taxon>Flavobacteriales</taxon>
        <taxon>Flavobacteriaceae</taxon>
        <taxon>Gelidibacter</taxon>
    </lineage>
</organism>
<evidence type="ECO:0000313" key="1">
    <source>
        <dbReference type="EMBL" id="RAJ21071.1"/>
    </source>
</evidence>
<proteinExistence type="predicted"/>
<dbReference type="Pfam" id="PF09357">
    <property type="entry name" value="RteC"/>
    <property type="match status" value="1"/>
</dbReference>
<dbReference type="RefSeq" id="WP_111625938.1">
    <property type="nucleotide sequence ID" value="NZ_QLLQ01000012.1"/>
</dbReference>
<gene>
    <name evidence="1" type="ORF">LX77_02824</name>
</gene>
<protein>
    <submittedName>
        <fullName evidence="1">RteC protein</fullName>
    </submittedName>
</protein>
<sequence length="278" mass="33245">MKLHLLTQNLEQQLSEIKETSKSMVQRSNRSIAVCTNLLGELKKEIVTNGFECDSDEIYFFKKLKQIPLRHLIYFSEIRSFEIQFPKADKDCQRKFIRKKIQKVNRFFIYNLDFTHYTDSEHTHFDKEYYTREFMDSYRIATSKFYFQDPDFSTPRDILLGKFKAYSELVLYLEQRLHDLEFRVVATETSIDNPEKLNWPFTNTDWVELAYAFHSAGLAKQKSLSISRISKIMQEVFDFTPKDIYKTYQDIKNRKNSRTLFLDELTKSLLSEIIKSEE</sequence>
<dbReference type="AlphaFoldDB" id="A0A327RX82"/>
<accession>A0A327RX82</accession>
<evidence type="ECO:0000313" key="2">
    <source>
        <dbReference type="Proteomes" id="UP000248987"/>
    </source>
</evidence>
<dbReference type="EMBL" id="QLLQ01000012">
    <property type="protein sequence ID" value="RAJ21071.1"/>
    <property type="molecule type" value="Genomic_DNA"/>
</dbReference>